<protein>
    <submittedName>
        <fullName evidence="4">TetR family transcriptional regulator</fullName>
    </submittedName>
</protein>
<sequence>MLGPGRDAAAVGDGKASMALEDRRIRRTKEALRRAFVALVLERGYTPVTVEDIVAAADIGRATFYTHFKDKEALYDHVVDDILEGLRARLAPIDRQDAGFTGVPVMELFRHASEEPDAYRLILRGQGDGRGLRRLTEEWAETAYQIFFARTEAQRVRPRVDLRVVSRAWAGEQAAVLLWWLEAPQPRPSLEQVVATLVDLSRRGRQWAMGFAAPPV</sequence>
<dbReference type="SUPFAM" id="SSF46689">
    <property type="entry name" value="Homeodomain-like"/>
    <property type="match status" value="1"/>
</dbReference>
<feature type="DNA-binding region" description="H-T-H motif" evidence="2">
    <location>
        <begin position="49"/>
        <end position="68"/>
    </location>
</feature>
<dbReference type="STRING" id="37927.SA2016_2247"/>
<dbReference type="Pfam" id="PF00440">
    <property type="entry name" value="TetR_N"/>
    <property type="match status" value="1"/>
</dbReference>
<evidence type="ECO:0000313" key="5">
    <source>
        <dbReference type="Proteomes" id="UP000070134"/>
    </source>
</evidence>
<evidence type="ECO:0000259" key="3">
    <source>
        <dbReference type="PROSITE" id="PS50977"/>
    </source>
</evidence>
<dbReference type="PROSITE" id="PS01081">
    <property type="entry name" value="HTH_TETR_1"/>
    <property type="match status" value="1"/>
</dbReference>
<reference evidence="4 5" key="1">
    <citation type="submission" date="2016-02" db="EMBL/GenBank/DDBJ databases">
        <title>Complete genome of Sinomonas atrocyanea KCTC 3377.</title>
        <authorList>
            <person name="Kim K.M."/>
        </authorList>
    </citation>
    <scope>NUCLEOTIDE SEQUENCE [LARGE SCALE GENOMIC DNA]</scope>
    <source>
        <strain evidence="4 5">KCTC 3377</strain>
    </source>
</reference>
<organism evidence="4 5">
    <name type="scientific">Sinomonas atrocyanea</name>
    <dbReference type="NCBI Taxonomy" id="37927"/>
    <lineage>
        <taxon>Bacteria</taxon>
        <taxon>Bacillati</taxon>
        <taxon>Actinomycetota</taxon>
        <taxon>Actinomycetes</taxon>
        <taxon>Micrococcales</taxon>
        <taxon>Micrococcaceae</taxon>
        <taxon>Sinomonas</taxon>
    </lineage>
</organism>
<keyword evidence="1 2" id="KW-0238">DNA-binding</keyword>
<name>A0A127A1D7_9MICC</name>
<dbReference type="PATRIC" id="fig|37927.3.peg.2311"/>
<feature type="domain" description="HTH tetR-type" evidence="3">
    <location>
        <begin position="26"/>
        <end position="86"/>
    </location>
</feature>
<dbReference type="InterPro" id="IPR009057">
    <property type="entry name" value="Homeodomain-like_sf"/>
</dbReference>
<keyword evidence="5" id="KW-1185">Reference proteome</keyword>
<evidence type="ECO:0000256" key="1">
    <source>
        <dbReference type="ARBA" id="ARBA00023125"/>
    </source>
</evidence>
<dbReference type="Gene3D" id="1.10.357.10">
    <property type="entry name" value="Tetracycline Repressor, domain 2"/>
    <property type="match status" value="1"/>
</dbReference>
<evidence type="ECO:0000256" key="2">
    <source>
        <dbReference type="PROSITE-ProRule" id="PRU00335"/>
    </source>
</evidence>
<proteinExistence type="predicted"/>
<dbReference type="InterPro" id="IPR023772">
    <property type="entry name" value="DNA-bd_HTH_TetR-type_CS"/>
</dbReference>
<dbReference type="KEGG" id="satk:SA2016_2247"/>
<dbReference type="PANTHER" id="PTHR43479:SF7">
    <property type="entry name" value="TETR-FAMILY TRANSCRIPTIONAL REGULATOR"/>
    <property type="match status" value="1"/>
</dbReference>
<evidence type="ECO:0000313" key="4">
    <source>
        <dbReference type="EMBL" id="AMM32916.1"/>
    </source>
</evidence>
<gene>
    <name evidence="4" type="ORF">SA2016_2247</name>
</gene>
<dbReference type="PRINTS" id="PR00455">
    <property type="entry name" value="HTHTETR"/>
</dbReference>
<dbReference type="Proteomes" id="UP000070134">
    <property type="component" value="Chromosome"/>
</dbReference>
<dbReference type="AlphaFoldDB" id="A0A127A1D7"/>
<dbReference type="PROSITE" id="PS50977">
    <property type="entry name" value="HTH_TETR_2"/>
    <property type="match status" value="1"/>
</dbReference>
<dbReference type="InterPro" id="IPR050624">
    <property type="entry name" value="HTH-type_Tx_Regulator"/>
</dbReference>
<dbReference type="GO" id="GO:0003677">
    <property type="term" value="F:DNA binding"/>
    <property type="evidence" value="ECO:0007669"/>
    <property type="project" value="UniProtKB-UniRule"/>
</dbReference>
<dbReference type="PANTHER" id="PTHR43479">
    <property type="entry name" value="ACREF/ENVCD OPERON REPRESSOR-RELATED"/>
    <property type="match status" value="1"/>
</dbReference>
<dbReference type="InterPro" id="IPR001647">
    <property type="entry name" value="HTH_TetR"/>
</dbReference>
<dbReference type="EMBL" id="CP014518">
    <property type="protein sequence ID" value="AMM32916.1"/>
    <property type="molecule type" value="Genomic_DNA"/>
</dbReference>
<accession>A0A127A1D7</accession>